<dbReference type="PROSITE" id="PS51257">
    <property type="entry name" value="PROKAR_LIPOPROTEIN"/>
    <property type="match status" value="1"/>
</dbReference>
<gene>
    <name evidence="2" type="ORF">JI741_11850</name>
</gene>
<sequence>MEKIRKNLMLMAFALVSVSMLTLSGCKDEDPTYADPTIAASITAVGAGQATITVAVTAPGGLASVTLGDDEIKSYTSDKTSDIFVYNYTGTDNALVFTVTDAQGRTNEAEASLTPVTVVDANITANATWNKNVRYLLKGNIFVTNGAKLTIEPGTVIFGDKVSKGALIVERGAQLIAAGTEAAPIVFTSSAPAGLRNYGDWGGVVLLGKATNNQSANVNIEGITAGTLGQYGGTTDDDNSGTLTYVRIEFAGIALSTDNELNGLTLGSVGSGTTIHHIQVSYSGDDAVEWFGGKVNVKNLVSYRTWDDDFDTDFGFSGKVQFAAAFRHPDVADKSGSNLFESDNDGNGSSNIPFTEPTFANVSAFGPFAYTKPDKDGKLVNNTVSANYQNGAHIRRHSKLHLLNSVVVGAGTSGNFAVRLTDSKGGADAGASVIGNYFGRAFTTVATAPATGTNDNGFNVDDFGDDNVVELTAVDISSKFAGLSVQGSIDAPKATVVLAAGSSLATGAADLTAKGLEKTEYIGAVGTTAGWLDGAWINFAPQSTSY</sequence>
<feature type="signal peptide" evidence="1">
    <location>
        <begin position="1"/>
        <end position="24"/>
    </location>
</feature>
<protein>
    <recommendedName>
        <fullName evidence="4">Cell shape-determining protein MreB</fullName>
    </recommendedName>
</protein>
<dbReference type="PANTHER" id="PTHR41339">
    <property type="entry name" value="LIPL48"/>
    <property type="match status" value="1"/>
</dbReference>
<dbReference type="RefSeq" id="WP_202009536.1">
    <property type="nucleotide sequence ID" value="NZ_JAERRB010000003.1"/>
</dbReference>
<dbReference type="EMBL" id="JAERRB010000003">
    <property type="protein sequence ID" value="MBL0741917.1"/>
    <property type="molecule type" value="Genomic_DNA"/>
</dbReference>
<organism evidence="2 3">
    <name type="scientific">Chryseolinea lacunae</name>
    <dbReference type="NCBI Taxonomy" id="2801331"/>
    <lineage>
        <taxon>Bacteria</taxon>
        <taxon>Pseudomonadati</taxon>
        <taxon>Bacteroidota</taxon>
        <taxon>Cytophagia</taxon>
        <taxon>Cytophagales</taxon>
        <taxon>Fulvivirgaceae</taxon>
        <taxon>Chryseolinea</taxon>
    </lineage>
</organism>
<evidence type="ECO:0000256" key="1">
    <source>
        <dbReference type="SAM" id="SignalP"/>
    </source>
</evidence>
<feature type="chain" id="PRO_5045912669" description="Cell shape-determining protein MreB" evidence="1">
    <location>
        <begin position="25"/>
        <end position="546"/>
    </location>
</feature>
<dbReference type="PANTHER" id="PTHR41339:SF1">
    <property type="entry name" value="SECRETED PROTEIN"/>
    <property type="match status" value="1"/>
</dbReference>
<dbReference type="Proteomes" id="UP000613030">
    <property type="component" value="Unassembled WGS sequence"/>
</dbReference>
<keyword evidence="3" id="KW-1185">Reference proteome</keyword>
<evidence type="ECO:0008006" key="4">
    <source>
        <dbReference type="Google" id="ProtNLM"/>
    </source>
</evidence>
<proteinExistence type="predicted"/>
<evidence type="ECO:0000313" key="2">
    <source>
        <dbReference type="EMBL" id="MBL0741917.1"/>
    </source>
</evidence>
<evidence type="ECO:0000313" key="3">
    <source>
        <dbReference type="Proteomes" id="UP000613030"/>
    </source>
</evidence>
<comment type="caution">
    <text evidence="2">The sequence shown here is derived from an EMBL/GenBank/DDBJ whole genome shotgun (WGS) entry which is preliminary data.</text>
</comment>
<reference evidence="2 3" key="1">
    <citation type="submission" date="2021-01" db="EMBL/GenBank/DDBJ databases">
        <title>Chryseolinea sp. Jin1 Genome sequencing and assembly.</title>
        <authorList>
            <person name="Kim I."/>
        </authorList>
    </citation>
    <scope>NUCLEOTIDE SEQUENCE [LARGE SCALE GENOMIC DNA]</scope>
    <source>
        <strain evidence="2 3">Jin1</strain>
    </source>
</reference>
<keyword evidence="1" id="KW-0732">Signal</keyword>
<accession>A0ABS1KRM9</accession>
<name>A0ABS1KRM9_9BACT</name>